<keyword evidence="2" id="KW-1185">Reference proteome</keyword>
<gene>
    <name evidence="1" type="ordered locus">SGRA_2577</name>
</gene>
<name>H6L6Q9_SAPGL</name>
<evidence type="ECO:0000313" key="1">
    <source>
        <dbReference type="EMBL" id="AFC25305.1"/>
    </source>
</evidence>
<protein>
    <submittedName>
        <fullName evidence="1">Uncharacterized protein</fullName>
    </submittedName>
</protein>
<organism evidence="1 2">
    <name type="scientific">Saprospira grandis (strain Lewin)</name>
    <dbReference type="NCBI Taxonomy" id="984262"/>
    <lineage>
        <taxon>Bacteria</taxon>
        <taxon>Pseudomonadati</taxon>
        <taxon>Bacteroidota</taxon>
        <taxon>Saprospiria</taxon>
        <taxon>Saprospirales</taxon>
        <taxon>Saprospiraceae</taxon>
        <taxon>Saprospira</taxon>
    </lineage>
</organism>
<proteinExistence type="predicted"/>
<sequence>MGGQLKVYDFNEFIAQLQEAFNECNINSKPT</sequence>
<dbReference type="AlphaFoldDB" id="H6L6Q9"/>
<dbReference type="EMBL" id="CP002831">
    <property type="protein sequence ID" value="AFC25305.1"/>
    <property type="molecule type" value="Genomic_DNA"/>
</dbReference>
<dbReference type="KEGG" id="sgn:SGRA_2577"/>
<dbReference type="Proteomes" id="UP000007519">
    <property type="component" value="Chromosome"/>
</dbReference>
<accession>H6L6Q9</accession>
<dbReference type="HOGENOM" id="CLU_3398369_0_0_10"/>
<reference evidence="1 2" key="1">
    <citation type="journal article" date="2012" name="Stand. Genomic Sci.">
        <title>Complete genome sequencing and analysis of Saprospira grandis str. Lewin, a predatory marine bacterium.</title>
        <authorList>
            <person name="Saw J.H."/>
            <person name="Yuryev A."/>
            <person name="Kanbe M."/>
            <person name="Hou S."/>
            <person name="Young A.G."/>
            <person name="Aizawa S."/>
            <person name="Alam M."/>
        </authorList>
    </citation>
    <scope>NUCLEOTIDE SEQUENCE [LARGE SCALE GENOMIC DNA]</scope>
    <source>
        <strain evidence="1 2">Lewin</strain>
    </source>
</reference>
<evidence type="ECO:0000313" key="2">
    <source>
        <dbReference type="Proteomes" id="UP000007519"/>
    </source>
</evidence>